<dbReference type="SUPFAM" id="SSF52047">
    <property type="entry name" value="RNI-like"/>
    <property type="match status" value="1"/>
</dbReference>
<accession>Q54IA9</accession>
<name>Q54IA9_DICDI</name>
<dbReference type="InterPro" id="IPR032675">
    <property type="entry name" value="LRR_dom_sf"/>
</dbReference>
<keyword evidence="2" id="KW-1185">Reference proteome</keyword>
<proteinExistence type="predicted"/>
<dbReference type="RefSeq" id="XP_636470.1">
    <property type="nucleotide sequence ID" value="XM_631378.1"/>
</dbReference>
<dbReference type="GO" id="GO:1905761">
    <property type="term" value="F:SCF ubiquitin ligase complex binding"/>
    <property type="evidence" value="ECO:0000318"/>
    <property type="project" value="GO_Central"/>
</dbReference>
<dbReference type="FunCoup" id="Q54IA9">
    <property type="interactions" value="1"/>
</dbReference>
<dbReference type="EMBL" id="AAFI02000126">
    <property type="protein sequence ID" value="EAL62968.1"/>
    <property type="molecule type" value="Genomic_DNA"/>
</dbReference>
<dbReference type="InParanoid" id="Q54IA9"/>
<dbReference type="Proteomes" id="UP000002195">
    <property type="component" value="Unassembled WGS sequence"/>
</dbReference>
<dbReference type="GeneID" id="8626853"/>
<evidence type="ECO:0000313" key="2">
    <source>
        <dbReference type="Proteomes" id="UP000002195"/>
    </source>
</evidence>
<dbReference type="dictyBase" id="DDB_G0288889"/>
<dbReference type="KEGG" id="ddi:DDB_G0288889"/>
<dbReference type="VEuPathDB" id="AmoebaDB:DDB_G0288889"/>
<dbReference type="eggNOG" id="ENOG502RIGV">
    <property type="taxonomic scope" value="Eukaryota"/>
</dbReference>
<dbReference type="AlphaFoldDB" id="Q54IA9"/>
<evidence type="ECO:0000313" key="1">
    <source>
        <dbReference type="EMBL" id="EAL62968.1"/>
    </source>
</evidence>
<gene>
    <name evidence="1" type="ORF">DDB_G0288889</name>
</gene>
<dbReference type="PaxDb" id="44689-DDB0188156"/>
<organism evidence="1 2">
    <name type="scientific">Dictyostelium discoideum</name>
    <name type="common">Social amoeba</name>
    <dbReference type="NCBI Taxonomy" id="44689"/>
    <lineage>
        <taxon>Eukaryota</taxon>
        <taxon>Amoebozoa</taxon>
        <taxon>Evosea</taxon>
        <taxon>Eumycetozoa</taxon>
        <taxon>Dictyostelia</taxon>
        <taxon>Dictyosteliales</taxon>
        <taxon>Dictyosteliaceae</taxon>
        <taxon>Dictyostelium</taxon>
    </lineage>
</organism>
<protein>
    <submittedName>
        <fullName evidence="1">Uncharacterized protein</fullName>
    </submittedName>
</protein>
<reference evidence="1 2" key="1">
    <citation type="journal article" date="2005" name="Nature">
        <title>The genome of the social amoeba Dictyostelium discoideum.</title>
        <authorList>
            <consortium name="The Dictyostelium discoideum Sequencing Consortium"/>
            <person name="Eichinger L."/>
            <person name="Pachebat J.A."/>
            <person name="Glockner G."/>
            <person name="Rajandream M.A."/>
            <person name="Sucgang R."/>
            <person name="Berriman M."/>
            <person name="Song J."/>
            <person name="Olsen R."/>
            <person name="Szafranski K."/>
            <person name="Xu Q."/>
            <person name="Tunggal B."/>
            <person name="Kummerfeld S."/>
            <person name="Madera M."/>
            <person name="Konfortov B.A."/>
            <person name="Rivero F."/>
            <person name="Bankier A.T."/>
            <person name="Lehmann R."/>
            <person name="Hamlin N."/>
            <person name="Davies R."/>
            <person name="Gaudet P."/>
            <person name="Fey P."/>
            <person name="Pilcher K."/>
            <person name="Chen G."/>
            <person name="Saunders D."/>
            <person name="Sodergren E."/>
            <person name="Davis P."/>
            <person name="Kerhornou A."/>
            <person name="Nie X."/>
            <person name="Hall N."/>
            <person name="Anjard C."/>
            <person name="Hemphill L."/>
            <person name="Bason N."/>
            <person name="Farbrother P."/>
            <person name="Desany B."/>
            <person name="Just E."/>
            <person name="Morio T."/>
            <person name="Rost R."/>
            <person name="Churcher C."/>
            <person name="Cooper J."/>
            <person name="Haydock S."/>
            <person name="van Driessche N."/>
            <person name="Cronin A."/>
            <person name="Goodhead I."/>
            <person name="Muzny D."/>
            <person name="Mourier T."/>
            <person name="Pain A."/>
            <person name="Lu M."/>
            <person name="Harper D."/>
            <person name="Lindsay R."/>
            <person name="Hauser H."/>
            <person name="James K."/>
            <person name="Quiles M."/>
            <person name="Madan Babu M."/>
            <person name="Saito T."/>
            <person name="Buchrieser C."/>
            <person name="Wardroper A."/>
            <person name="Felder M."/>
            <person name="Thangavelu M."/>
            <person name="Johnson D."/>
            <person name="Knights A."/>
            <person name="Loulseged H."/>
            <person name="Mungall K."/>
            <person name="Oliver K."/>
            <person name="Price C."/>
            <person name="Quail M.A."/>
            <person name="Urushihara H."/>
            <person name="Hernandez J."/>
            <person name="Rabbinowitsch E."/>
            <person name="Steffen D."/>
            <person name="Sanders M."/>
            <person name="Ma J."/>
            <person name="Kohara Y."/>
            <person name="Sharp S."/>
            <person name="Simmonds M."/>
            <person name="Spiegler S."/>
            <person name="Tivey A."/>
            <person name="Sugano S."/>
            <person name="White B."/>
            <person name="Walker D."/>
            <person name="Woodward J."/>
            <person name="Winckler T."/>
            <person name="Tanaka Y."/>
            <person name="Shaulsky G."/>
            <person name="Schleicher M."/>
            <person name="Weinstock G."/>
            <person name="Rosenthal A."/>
            <person name="Cox E.C."/>
            <person name="Chisholm R.L."/>
            <person name="Gibbs R."/>
            <person name="Loomis W.F."/>
            <person name="Platzer M."/>
            <person name="Kay R.R."/>
            <person name="Williams J."/>
            <person name="Dear P.H."/>
            <person name="Noegel A.A."/>
            <person name="Barrell B."/>
            <person name="Kuspa A."/>
        </authorList>
    </citation>
    <scope>NUCLEOTIDE SEQUENCE [LARGE SCALE GENOMIC DNA]</scope>
    <source>
        <strain evidence="1 2">AX4</strain>
    </source>
</reference>
<dbReference type="HOGENOM" id="CLU_601916_0_0_1"/>
<sequence>MNNNNNNNCNINSNNNNEKNLPIIVIKKILNYLIYKDYNYIKKLFFISKNLQTFIINQIIFFGFDNLKSLKSFSNNNDNSKSKQLLEEIEKIEIKDQLIKSFNMETYLNFKNLKEWKLTYTIGIKHKQIPNRIECESIEQVSNNLLKSNKFKISYTTNDYYYFKNHFNTSNCFNVLKKIKLKSFSIDIDTLNTILNNSIHLESLEIILYFNPAMNFQFFGGNQFYNTLEHERKFKKLESLLSSSSSHLVDNNLKNSLKSFSIEIEQNHSKLNYDNNYKSFCSKTIPNILKSPFQNISKIYFKDINFNGSSLNFFSSLSRDNITKLKLVNCFHDGDGGGSDNSEDSFNYLLNYLNENQNLKRLSISYNNFIDKENKLAAILKTHKSLSKIDISYTAIQLNPLLNSIIYNQWKFIKLTISGNSNPSIFFSSIHSIETLDLLSKLLITPINSFNSLVIKYRFPLGETRFLSKEFIEKLLLL</sequence>
<comment type="caution">
    <text evidence="1">The sequence shown here is derived from an EMBL/GenBank/DDBJ whole genome shotgun (WGS) entry which is preliminary data.</text>
</comment>
<dbReference type="Gene3D" id="3.80.10.10">
    <property type="entry name" value="Ribonuclease Inhibitor"/>
    <property type="match status" value="1"/>
</dbReference>